<evidence type="ECO:0000313" key="1">
    <source>
        <dbReference type="EMBL" id="QQO97373.1"/>
    </source>
</evidence>
<accession>A0A8E4UY41</accession>
<dbReference type="InterPro" id="IPR023346">
    <property type="entry name" value="Lysozyme-like_dom_sf"/>
</dbReference>
<reference evidence="1" key="1">
    <citation type="submission" date="2020-07" db="EMBL/GenBank/DDBJ databases">
        <title>Highly diverse flavobacterial phages as mortality factor during North Sea spring blooms.</title>
        <authorList>
            <person name="Bartlau N."/>
            <person name="Wichels A."/>
            <person name="Krohne G."/>
            <person name="Adriaenssens E.M."/>
            <person name="Heins A."/>
            <person name="Fuchs B.M."/>
            <person name="Amann R."/>
            <person name="Moraru C."/>
        </authorList>
    </citation>
    <scope>NUCLEOTIDE SEQUENCE</scope>
</reference>
<evidence type="ECO:0000313" key="2">
    <source>
        <dbReference type="Proteomes" id="UP000693899"/>
    </source>
</evidence>
<name>A0A8E4UY41_9CAUD</name>
<dbReference type="Gene3D" id="1.10.530.10">
    <property type="match status" value="1"/>
</dbReference>
<dbReference type="EMBL" id="MT732450">
    <property type="protein sequence ID" value="QQO97373.1"/>
    <property type="molecule type" value="Genomic_DNA"/>
</dbReference>
<dbReference type="SUPFAM" id="SSF53955">
    <property type="entry name" value="Lysozyme-like"/>
    <property type="match status" value="1"/>
</dbReference>
<dbReference type="Proteomes" id="UP000693899">
    <property type="component" value="Segment"/>
</dbReference>
<gene>
    <name evidence="1" type="ORF">Colly1_86</name>
</gene>
<proteinExistence type="predicted"/>
<sequence>MQTRLDFGIGFEHQSVDKQTRSLKRQAKVMLGAVSALVTMKKAGGAASKSIGSGFSSMGKRAGSLTKMIGNKLPGAYGVLLKGATKFASFASDSFDQLSKDAMILEGRYTRLANVLGSNSYATKVNKWQREQLANMPIIQDDLQDFTLAMNKFGIPPDLMNLKGVIEAGVGPANDFNNALSSMMDLANGGDIQAFQESMNFKVSAQEIGNALQGASTVQERMIAISNFYDKSFAGGVERSNRTIAQSMSFAGNIFQDFREAIIGEPVKGGFLYEVQQMFKDGVDYLRDNRKGIILLGKSISGVLTAAFKGAMRAAGPLVDMVKDLIGSFETSADTMQKKSAMIGLAFTFLGERLRWAFNNPLTALDILWDKIVGLPAKLMDLDFEGGFSDKLFEVGKNAGKWLWKGIKAGFFALMELGGEFQQLGAKIGAEIIKGVGLDDTKAGRFLLKTMGFASATGNMMSTSAKAQRKEVFAVERGQEKQKNNKSTALAAINSAMDKAGITDPSHRAYVLATAEHESNGFNAKSESSRWSYKTFQDLFGKRNGNDKISAGAYKKMSSHQRFGAAYTGILGNKNADDANRFKGRGYVQLTGRSNYSKATIALKKAGYNVDLVKNPELAERPDIAAFLLSQGMKSGSFTGKSLSDYGSGASFDAINARKTVNGMFHADKVGALYDQNTGGSSVNMNVTIINPVNGKQVVSEMKNELERKGFQKDQT</sequence>
<organism evidence="1 2">
    <name type="scientific">Maribacter phage Colly_1</name>
    <dbReference type="NCBI Taxonomy" id="2745691"/>
    <lineage>
        <taxon>Viruses</taxon>
        <taxon>Duplodnaviria</taxon>
        <taxon>Heunggongvirae</taxon>
        <taxon>Uroviricota</taxon>
        <taxon>Caudoviricetes</taxon>
        <taxon>Molycolviridae</taxon>
        <taxon>Mollyvirus</taxon>
        <taxon>Mollyvirus colly</taxon>
    </lineage>
</organism>
<keyword evidence="2" id="KW-1185">Reference proteome</keyword>
<protein>
    <submittedName>
        <fullName evidence="1">Tape measure protein</fullName>
    </submittedName>
</protein>